<evidence type="ECO:0000313" key="5">
    <source>
        <dbReference type="Proteomes" id="UP001287356"/>
    </source>
</evidence>
<feature type="chain" id="PRO_5042179955" description="Mid2 domain-containing protein" evidence="3">
    <location>
        <begin position="18"/>
        <end position="420"/>
    </location>
</feature>
<feature type="compositionally biased region" description="Polar residues" evidence="1">
    <location>
        <begin position="384"/>
        <end position="395"/>
    </location>
</feature>
<name>A0AAE0KGJ3_9PEZI</name>
<keyword evidence="2" id="KW-1133">Transmembrane helix</keyword>
<organism evidence="4 5">
    <name type="scientific">Lasiosphaeria ovina</name>
    <dbReference type="NCBI Taxonomy" id="92902"/>
    <lineage>
        <taxon>Eukaryota</taxon>
        <taxon>Fungi</taxon>
        <taxon>Dikarya</taxon>
        <taxon>Ascomycota</taxon>
        <taxon>Pezizomycotina</taxon>
        <taxon>Sordariomycetes</taxon>
        <taxon>Sordariomycetidae</taxon>
        <taxon>Sordariales</taxon>
        <taxon>Lasiosphaeriaceae</taxon>
        <taxon>Lasiosphaeria</taxon>
    </lineage>
</organism>
<evidence type="ECO:0000256" key="3">
    <source>
        <dbReference type="SAM" id="SignalP"/>
    </source>
</evidence>
<evidence type="ECO:0000256" key="1">
    <source>
        <dbReference type="SAM" id="MobiDB-lite"/>
    </source>
</evidence>
<feature type="region of interest" description="Disordered" evidence="1">
    <location>
        <begin position="281"/>
        <end position="326"/>
    </location>
</feature>
<feature type="region of interest" description="Disordered" evidence="1">
    <location>
        <begin position="152"/>
        <end position="239"/>
    </location>
</feature>
<feature type="compositionally biased region" description="Low complexity" evidence="1">
    <location>
        <begin position="301"/>
        <end position="314"/>
    </location>
</feature>
<keyword evidence="2" id="KW-0472">Membrane</keyword>
<keyword evidence="3" id="KW-0732">Signal</keyword>
<feature type="signal peptide" evidence="3">
    <location>
        <begin position="1"/>
        <end position="17"/>
    </location>
</feature>
<evidence type="ECO:0008006" key="6">
    <source>
        <dbReference type="Google" id="ProtNLM"/>
    </source>
</evidence>
<feature type="compositionally biased region" description="Low complexity" evidence="1">
    <location>
        <begin position="182"/>
        <end position="238"/>
    </location>
</feature>
<dbReference type="AlphaFoldDB" id="A0AAE0KGJ3"/>
<accession>A0AAE0KGJ3</accession>
<keyword evidence="2" id="KW-0812">Transmembrane</keyword>
<sequence>MLDRLFLLAVLLAQTTAFAMFEGRDSHKTTTNILHNRGVIDAKFATIYYSGDSANAREPATGYDCRVDGLNNLWGFCPKTVIAATDCGLAGRCVDDHSCTSGCGFTESTLMTITCSESQFPFCSTVLLSLSDDVRTFSYIACGRGPSTDLYFAFTTDPPPKPTTPPPPSSPAPSPSPPTVSPTPRTRSASARSTPSKTSSLATPSSTTAYPTSATTSTTNSDPLSSSVSGSNNIGNTNDTSNATGANNLGPIVGAVVGSVALICVSLIVVLWLLRKRRVRELSPGPGTSGKDSVEADRDSATSQPQTLQTQPPSYKKHHWSGGWGPGELPGHVDYVSGRLQELPGSTRTPPEPPNNARMLPELASNPKMPPELSNSPRMPPQLPNNTRIPPELPNNTHLVYPVELPATPFWERRRTRAGF</sequence>
<protein>
    <recommendedName>
        <fullName evidence="6">Mid2 domain-containing protein</fullName>
    </recommendedName>
</protein>
<feature type="region of interest" description="Disordered" evidence="1">
    <location>
        <begin position="341"/>
        <end position="395"/>
    </location>
</feature>
<proteinExistence type="predicted"/>
<reference evidence="4" key="1">
    <citation type="journal article" date="2023" name="Mol. Phylogenet. Evol.">
        <title>Genome-scale phylogeny and comparative genomics of the fungal order Sordariales.</title>
        <authorList>
            <person name="Hensen N."/>
            <person name="Bonometti L."/>
            <person name="Westerberg I."/>
            <person name="Brannstrom I.O."/>
            <person name="Guillou S."/>
            <person name="Cros-Aarteil S."/>
            <person name="Calhoun S."/>
            <person name="Haridas S."/>
            <person name="Kuo A."/>
            <person name="Mondo S."/>
            <person name="Pangilinan J."/>
            <person name="Riley R."/>
            <person name="LaButti K."/>
            <person name="Andreopoulos B."/>
            <person name="Lipzen A."/>
            <person name="Chen C."/>
            <person name="Yan M."/>
            <person name="Daum C."/>
            <person name="Ng V."/>
            <person name="Clum A."/>
            <person name="Steindorff A."/>
            <person name="Ohm R.A."/>
            <person name="Martin F."/>
            <person name="Silar P."/>
            <person name="Natvig D.O."/>
            <person name="Lalanne C."/>
            <person name="Gautier V."/>
            <person name="Ament-Velasquez S.L."/>
            <person name="Kruys A."/>
            <person name="Hutchinson M.I."/>
            <person name="Powell A.J."/>
            <person name="Barry K."/>
            <person name="Miller A.N."/>
            <person name="Grigoriev I.V."/>
            <person name="Debuchy R."/>
            <person name="Gladieux P."/>
            <person name="Hiltunen Thoren M."/>
            <person name="Johannesson H."/>
        </authorList>
    </citation>
    <scope>NUCLEOTIDE SEQUENCE</scope>
    <source>
        <strain evidence="4">CBS 958.72</strain>
    </source>
</reference>
<gene>
    <name evidence="4" type="ORF">B0T24DRAFT_218214</name>
</gene>
<reference evidence="4" key="2">
    <citation type="submission" date="2023-06" db="EMBL/GenBank/DDBJ databases">
        <authorList>
            <consortium name="Lawrence Berkeley National Laboratory"/>
            <person name="Haridas S."/>
            <person name="Hensen N."/>
            <person name="Bonometti L."/>
            <person name="Westerberg I."/>
            <person name="Brannstrom I.O."/>
            <person name="Guillou S."/>
            <person name="Cros-Aarteil S."/>
            <person name="Calhoun S."/>
            <person name="Kuo A."/>
            <person name="Mondo S."/>
            <person name="Pangilinan J."/>
            <person name="Riley R."/>
            <person name="Labutti K."/>
            <person name="Andreopoulos B."/>
            <person name="Lipzen A."/>
            <person name="Chen C."/>
            <person name="Yanf M."/>
            <person name="Daum C."/>
            <person name="Ng V."/>
            <person name="Clum A."/>
            <person name="Steindorff A."/>
            <person name="Ohm R."/>
            <person name="Martin F."/>
            <person name="Silar P."/>
            <person name="Natvig D."/>
            <person name="Lalanne C."/>
            <person name="Gautier V."/>
            <person name="Ament-Velasquez S.L."/>
            <person name="Kruys A."/>
            <person name="Hutchinson M.I."/>
            <person name="Powell A.J."/>
            <person name="Barry K."/>
            <person name="Miller A.N."/>
            <person name="Grigoriev I.V."/>
            <person name="Debuchy R."/>
            <person name="Gladieux P."/>
            <person name="Thoren M.H."/>
            <person name="Johannesson H."/>
        </authorList>
    </citation>
    <scope>NUCLEOTIDE SEQUENCE</scope>
    <source>
        <strain evidence="4">CBS 958.72</strain>
    </source>
</reference>
<keyword evidence="5" id="KW-1185">Reference proteome</keyword>
<dbReference type="EMBL" id="JAULSN010000003">
    <property type="protein sequence ID" value="KAK3376344.1"/>
    <property type="molecule type" value="Genomic_DNA"/>
</dbReference>
<evidence type="ECO:0000256" key="2">
    <source>
        <dbReference type="SAM" id="Phobius"/>
    </source>
</evidence>
<feature type="transmembrane region" description="Helical" evidence="2">
    <location>
        <begin position="252"/>
        <end position="274"/>
    </location>
</feature>
<dbReference type="Proteomes" id="UP001287356">
    <property type="component" value="Unassembled WGS sequence"/>
</dbReference>
<comment type="caution">
    <text evidence="4">The sequence shown here is derived from an EMBL/GenBank/DDBJ whole genome shotgun (WGS) entry which is preliminary data.</text>
</comment>
<feature type="compositionally biased region" description="Pro residues" evidence="1">
    <location>
        <begin position="157"/>
        <end position="181"/>
    </location>
</feature>
<evidence type="ECO:0000313" key="4">
    <source>
        <dbReference type="EMBL" id="KAK3376344.1"/>
    </source>
</evidence>